<dbReference type="InterPro" id="IPR006574">
    <property type="entry name" value="PRY"/>
</dbReference>
<dbReference type="InterPro" id="IPR001870">
    <property type="entry name" value="B30.2/SPRY"/>
</dbReference>
<dbReference type="EMBL" id="CADEAL010000377">
    <property type="protein sequence ID" value="CAB1419262.1"/>
    <property type="molecule type" value="Genomic_DNA"/>
</dbReference>
<reference evidence="6" key="1">
    <citation type="submission" date="2020-03" db="EMBL/GenBank/DDBJ databases">
        <authorList>
            <person name="Weist P."/>
        </authorList>
    </citation>
    <scope>NUCLEOTIDE SEQUENCE</scope>
</reference>
<feature type="compositionally biased region" description="Acidic residues" evidence="4">
    <location>
        <begin position="114"/>
        <end position="125"/>
    </location>
</feature>
<evidence type="ECO:0000313" key="7">
    <source>
        <dbReference type="Proteomes" id="UP001153269"/>
    </source>
</evidence>
<keyword evidence="3" id="KW-0862">Zinc</keyword>
<evidence type="ECO:0000256" key="4">
    <source>
        <dbReference type="SAM" id="MobiDB-lite"/>
    </source>
</evidence>
<dbReference type="Pfam" id="PF00622">
    <property type="entry name" value="SPRY"/>
    <property type="match status" value="1"/>
</dbReference>
<keyword evidence="2" id="KW-0863">Zinc-finger</keyword>
<dbReference type="PANTHER" id="PTHR25465">
    <property type="entry name" value="B-BOX DOMAIN CONTAINING"/>
    <property type="match status" value="1"/>
</dbReference>
<dbReference type="GO" id="GO:0008270">
    <property type="term" value="F:zinc ion binding"/>
    <property type="evidence" value="ECO:0007669"/>
    <property type="project" value="UniProtKB-KW"/>
</dbReference>
<dbReference type="InterPro" id="IPR003879">
    <property type="entry name" value="Butyrophylin_SPRY"/>
</dbReference>
<dbReference type="InterPro" id="IPR051051">
    <property type="entry name" value="E3_ubiq-ligase_TRIM/RNF"/>
</dbReference>
<evidence type="ECO:0000256" key="1">
    <source>
        <dbReference type="ARBA" id="ARBA00022723"/>
    </source>
</evidence>
<dbReference type="Proteomes" id="UP001153269">
    <property type="component" value="Unassembled WGS sequence"/>
</dbReference>
<dbReference type="PANTHER" id="PTHR25465:SF30">
    <property type="entry name" value="FINTRIM FAMILY, MEMBER 82"/>
    <property type="match status" value="1"/>
</dbReference>
<dbReference type="InterPro" id="IPR003877">
    <property type="entry name" value="SPRY_dom"/>
</dbReference>
<dbReference type="CDD" id="cd16040">
    <property type="entry name" value="SPRY_PRY_SNTX"/>
    <property type="match status" value="1"/>
</dbReference>
<protein>
    <recommendedName>
        <fullName evidence="5">B30.2/SPRY domain-containing protein</fullName>
    </recommendedName>
</protein>
<accession>A0A9N7TV07</accession>
<dbReference type="InterPro" id="IPR043136">
    <property type="entry name" value="B30.2/SPRY_sf"/>
</dbReference>
<feature type="domain" description="B30.2/SPRY" evidence="5">
    <location>
        <begin position="186"/>
        <end position="382"/>
    </location>
</feature>
<dbReference type="PROSITE" id="PS50188">
    <property type="entry name" value="B302_SPRY"/>
    <property type="match status" value="1"/>
</dbReference>
<dbReference type="SMART" id="SM00449">
    <property type="entry name" value="SPRY"/>
    <property type="match status" value="1"/>
</dbReference>
<dbReference type="InterPro" id="IPR013320">
    <property type="entry name" value="ConA-like_dom_sf"/>
</dbReference>
<keyword evidence="1" id="KW-0479">Metal-binding</keyword>
<dbReference type="AlphaFoldDB" id="A0A9N7TV07"/>
<organism evidence="6 7">
    <name type="scientific">Pleuronectes platessa</name>
    <name type="common">European plaice</name>
    <dbReference type="NCBI Taxonomy" id="8262"/>
    <lineage>
        <taxon>Eukaryota</taxon>
        <taxon>Metazoa</taxon>
        <taxon>Chordata</taxon>
        <taxon>Craniata</taxon>
        <taxon>Vertebrata</taxon>
        <taxon>Euteleostomi</taxon>
        <taxon>Actinopterygii</taxon>
        <taxon>Neopterygii</taxon>
        <taxon>Teleostei</taxon>
        <taxon>Neoteleostei</taxon>
        <taxon>Acanthomorphata</taxon>
        <taxon>Carangaria</taxon>
        <taxon>Pleuronectiformes</taxon>
        <taxon>Pleuronectoidei</taxon>
        <taxon>Pleuronectidae</taxon>
        <taxon>Pleuronectes</taxon>
    </lineage>
</organism>
<evidence type="ECO:0000259" key="5">
    <source>
        <dbReference type="PROSITE" id="PS50188"/>
    </source>
</evidence>
<evidence type="ECO:0000256" key="3">
    <source>
        <dbReference type="ARBA" id="ARBA00022833"/>
    </source>
</evidence>
<dbReference type="GO" id="GO:0005737">
    <property type="term" value="C:cytoplasm"/>
    <property type="evidence" value="ECO:0007669"/>
    <property type="project" value="UniProtKB-ARBA"/>
</dbReference>
<comment type="caution">
    <text evidence="6">The sequence shown here is derived from an EMBL/GenBank/DDBJ whole genome shotgun (WGS) entry which is preliminary data.</text>
</comment>
<dbReference type="Pfam" id="PF13765">
    <property type="entry name" value="PRY"/>
    <property type="match status" value="1"/>
</dbReference>
<evidence type="ECO:0000313" key="6">
    <source>
        <dbReference type="EMBL" id="CAB1419262.1"/>
    </source>
</evidence>
<dbReference type="Gene3D" id="2.60.120.920">
    <property type="match status" value="1"/>
</dbReference>
<feature type="compositionally biased region" description="Basic and acidic residues" evidence="4">
    <location>
        <begin position="81"/>
        <end position="95"/>
    </location>
</feature>
<dbReference type="SMART" id="SM00589">
    <property type="entry name" value="PRY"/>
    <property type="match status" value="1"/>
</dbReference>
<feature type="region of interest" description="Disordered" evidence="4">
    <location>
        <begin position="73"/>
        <end position="168"/>
    </location>
</feature>
<proteinExistence type="predicted"/>
<feature type="compositionally biased region" description="Basic and acidic residues" evidence="4">
    <location>
        <begin position="133"/>
        <end position="152"/>
    </location>
</feature>
<gene>
    <name evidence="6" type="ORF">PLEPLA_LOCUS7090</name>
</gene>
<dbReference type="SUPFAM" id="SSF49899">
    <property type="entry name" value="Concanavalin A-like lectins/glucanases"/>
    <property type="match status" value="1"/>
</dbReference>
<sequence length="387" mass="44180">MRRVRLARARGAQSLRACTSGEDISNVFRLALSKDKDNRDLTAQKDKIKVLSAERTDVSFLRLFRRDQTLRSCETAEDGQEDKKRTSEKNEKQTDDGFTGQLSDSEDKINTMEDQSEESDEDDGSEGTLTPRPPEETRSQTDQRRDHDSVDSKEDENQEEKGSETLHLENLISELSLISLREDRDEDRRDQPGEEPWSVKNFAIYLTFDPSTANSELLLSAHNRKATRVWSDNRFLENTDRFECCPQVLCREGLLDAVYWEVEWSGGADIGVTYNSLSRAGAPASCLLGHNESSWSLECSEDSYTPCHNNKRFQSSSPDPFTRRVGLYLDWSAGSLSFYCISQDAMVHLHTFSSTFSQPLYPGFWVWAYDGSVSLCQVELNWERLLQ</sequence>
<dbReference type="PRINTS" id="PR01407">
    <property type="entry name" value="BUTYPHLNCDUF"/>
</dbReference>
<keyword evidence="7" id="KW-1185">Reference proteome</keyword>
<evidence type="ECO:0000256" key="2">
    <source>
        <dbReference type="ARBA" id="ARBA00022771"/>
    </source>
</evidence>
<name>A0A9N7TV07_PLEPL</name>